<proteinExistence type="predicted"/>
<reference evidence="3" key="1">
    <citation type="journal article" date="2017" name="Nat. Microbiol.">
        <title>Global analysis of biosynthetic gene clusters reveals vast potential of secondary metabolite production in Penicillium species.</title>
        <authorList>
            <person name="Nielsen J.C."/>
            <person name="Grijseels S."/>
            <person name="Prigent S."/>
            <person name="Ji B."/>
            <person name="Dainat J."/>
            <person name="Nielsen K.F."/>
            <person name="Frisvad J.C."/>
            <person name="Workman M."/>
            <person name="Nielsen J."/>
        </authorList>
    </citation>
    <scope>NUCLEOTIDE SEQUENCE [LARGE SCALE GENOMIC DNA]</scope>
    <source>
        <strain evidence="3">IBT 31321</strain>
    </source>
</reference>
<comment type="caution">
    <text evidence="2">The sequence shown here is derived from an EMBL/GenBank/DDBJ whole genome shotgun (WGS) entry which is preliminary data.</text>
</comment>
<keyword evidence="1" id="KW-0472">Membrane</keyword>
<keyword evidence="1" id="KW-0812">Transmembrane</keyword>
<feature type="transmembrane region" description="Helical" evidence="1">
    <location>
        <begin position="122"/>
        <end position="142"/>
    </location>
</feature>
<keyword evidence="1" id="KW-1133">Transmembrane helix</keyword>
<dbReference type="STRING" id="36646.A0A1V6V658"/>
<gene>
    <name evidence="2" type="ORF">PENCOP_c001G06114</name>
</gene>
<organism evidence="2 3">
    <name type="scientific">Penicillium coprophilum</name>
    <dbReference type="NCBI Taxonomy" id="36646"/>
    <lineage>
        <taxon>Eukaryota</taxon>
        <taxon>Fungi</taxon>
        <taxon>Dikarya</taxon>
        <taxon>Ascomycota</taxon>
        <taxon>Pezizomycotina</taxon>
        <taxon>Eurotiomycetes</taxon>
        <taxon>Eurotiomycetidae</taxon>
        <taxon>Eurotiales</taxon>
        <taxon>Aspergillaceae</taxon>
        <taxon>Penicillium</taxon>
    </lineage>
</organism>
<dbReference type="EMBL" id="MDDG01000001">
    <property type="protein sequence ID" value="OQE46175.1"/>
    <property type="molecule type" value="Genomic_DNA"/>
</dbReference>
<sequence length="315" mass="35373">MIFEKLVSGVIFAGLSSIEIAYSIHELRKAHPFIFPHDDAISEYDLFLNLSLDAQQYENARLALEQSAEAASLQFNIPEVTASTFDPNAIAIPNSAHLTETSANELHYEELQQPNPVQTNGLSFYVIATLFLITLLLQLMAFMKLARIRSDTEDLKINCYGLMKGVLEQFGALMIQIQYFRKENEQVRPVFVHLAEEIRNASEDLQRCFLHLVGTMEGKYTSGMIDLDTKLEKIPRQLAWLNILMSKTMYNDVPDELRAEQPIIDLNESLTTSQINPASRCKTAENVIGVFTSNRAVGLGNGEEGSVRRNAQGLD</sequence>
<name>A0A1V6V658_9EURO</name>
<protein>
    <submittedName>
        <fullName evidence="2">Uncharacterized protein</fullName>
    </submittedName>
</protein>
<evidence type="ECO:0000313" key="2">
    <source>
        <dbReference type="EMBL" id="OQE46175.1"/>
    </source>
</evidence>
<evidence type="ECO:0000256" key="1">
    <source>
        <dbReference type="SAM" id="Phobius"/>
    </source>
</evidence>
<dbReference type="Proteomes" id="UP000191500">
    <property type="component" value="Unassembled WGS sequence"/>
</dbReference>
<accession>A0A1V6V658</accession>
<evidence type="ECO:0000313" key="3">
    <source>
        <dbReference type="Proteomes" id="UP000191500"/>
    </source>
</evidence>
<keyword evidence="3" id="KW-1185">Reference proteome</keyword>
<dbReference type="AlphaFoldDB" id="A0A1V6V658"/>